<sequence>MVRVRRLRTGEPSEVAGYRLSGVVGDGGQGVVYLGEDGDGEQVAVKVLHARLVHDRRAVRRFLAEARTAEKVAGFCTARVIEAGLFDDRPYLVSEYVDGLSLQETVAAKGPLSGGALDRLAVGTATALAAIHDAQIVHRDFKPGNVLMGPDGPRVIDFGIARDLDAATTATTSVVGTPGYMAPEQIAGEPATSASDLFSWAATIGYAATGRSLFRADSIPAVMHRVLNAEPDLSGIGGPLRSLVAACLSKDPALRPSAQEVLDALVRRTGDTRPLEPAPPPPPRRAGGRAGSRAGRVRPVALGGLALFAAGGVVLGLIWGQGPSGSAEQRPAAPPPFAIRQVGQDFGRADGRPYQIVVGALKGRTVVAAADEGKHLVEVWDPATGNRLASLSFPGKKLNSLAFAQIEGKSAIVWMHDGKVWWWYPEGPAVARSFVACDVSGMMTVIDRGAGPEALVGCGPAVRSWDLAGRTQVSAEQKVAGTVGSLSWPGDGSVLVATDARQLQRITPGAAAGPAQPPGIDVDALPGTSLVAARQPESGAAVYDYKLGWRLLCSVRSPDNRSFGDLALARSGDGRDLLVGTGAGIHLWDAHTCRPLGSLLPGRGTGTLALGTVGGGRAMVVDIGGRMRVYSLEGGSSTNQ</sequence>
<dbReference type="PROSITE" id="PS50011">
    <property type="entry name" value="PROTEIN_KINASE_DOM"/>
    <property type="match status" value="1"/>
</dbReference>
<protein>
    <recommendedName>
        <fullName evidence="7">Protein kinase domain-containing protein</fullName>
    </recommendedName>
</protein>
<keyword evidence="9" id="KW-1185">Reference proteome</keyword>
<proteinExistence type="predicted"/>
<dbReference type="InterPro" id="IPR011009">
    <property type="entry name" value="Kinase-like_dom_sf"/>
</dbReference>
<dbReference type="SUPFAM" id="SSF56112">
    <property type="entry name" value="Protein kinase-like (PK-like)"/>
    <property type="match status" value="1"/>
</dbReference>
<evidence type="ECO:0000313" key="8">
    <source>
        <dbReference type="EMBL" id="GAA0940343.1"/>
    </source>
</evidence>
<evidence type="ECO:0000313" key="9">
    <source>
        <dbReference type="Proteomes" id="UP001501578"/>
    </source>
</evidence>
<evidence type="ECO:0000256" key="4">
    <source>
        <dbReference type="ARBA" id="ARBA00022840"/>
    </source>
</evidence>
<dbReference type="CDD" id="cd14014">
    <property type="entry name" value="STKc_PknB_like"/>
    <property type="match status" value="1"/>
</dbReference>
<name>A0ABN1QCD6_9ACTN</name>
<dbReference type="RefSeq" id="WP_343952601.1">
    <property type="nucleotide sequence ID" value="NZ_BAAAHQ010000027.1"/>
</dbReference>
<evidence type="ECO:0000256" key="5">
    <source>
        <dbReference type="SAM" id="MobiDB-lite"/>
    </source>
</evidence>
<evidence type="ECO:0000256" key="2">
    <source>
        <dbReference type="ARBA" id="ARBA00022741"/>
    </source>
</evidence>
<evidence type="ECO:0000259" key="7">
    <source>
        <dbReference type="PROSITE" id="PS50011"/>
    </source>
</evidence>
<dbReference type="Gene3D" id="1.10.510.10">
    <property type="entry name" value="Transferase(Phosphotransferase) domain 1"/>
    <property type="match status" value="1"/>
</dbReference>
<evidence type="ECO:0000256" key="1">
    <source>
        <dbReference type="ARBA" id="ARBA00022679"/>
    </source>
</evidence>
<keyword evidence="3" id="KW-0418">Kinase</keyword>
<reference evidence="8 9" key="1">
    <citation type="journal article" date="2019" name="Int. J. Syst. Evol. Microbiol.">
        <title>The Global Catalogue of Microorganisms (GCM) 10K type strain sequencing project: providing services to taxonomists for standard genome sequencing and annotation.</title>
        <authorList>
            <consortium name="The Broad Institute Genomics Platform"/>
            <consortium name="The Broad Institute Genome Sequencing Center for Infectious Disease"/>
            <person name="Wu L."/>
            <person name="Ma J."/>
        </authorList>
    </citation>
    <scope>NUCLEOTIDE SEQUENCE [LARGE SCALE GENOMIC DNA]</scope>
    <source>
        <strain evidence="8 9">JCM 11136</strain>
    </source>
</reference>
<accession>A0ABN1QCD6</accession>
<dbReference type="PROSITE" id="PS00108">
    <property type="entry name" value="PROTEIN_KINASE_ST"/>
    <property type="match status" value="1"/>
</dbReference>
<dbReference type="InterPro" id="IPR015943">
    <property type="entry name" value="WD40/YVTN_repeat-like_dom_sf"/>
</dbReference>
<dbReference type="InterPro" id="IPR008271">
    <property type="entry name" value="Ser/Thr_kinase_AS"/>
</dbReference>
<keyword evidence="6" id="KW-0472">Membrane</keyword>
<keyword evidence="2" id="KW-0547">Nucleotide-binding</keyword>
<organism evidence="8 9">
    <name type="scientific">Nonomuraea longicatena</name>
    <dbReference type="NCBI Taxonomy" id="83682"/>
    <lineage>
        <taxon>Bacteria</taxon>
        <taxon>Bacillati</taxon>
        <taxon>Actinomycetota</taxon>
        <taxon>Actinomycetes</taxon>
        <taxon>Streptosporangiales</taxon>
        <taxon>Streptosporangiaceae</taxon>
        <taxon>Nonomuraea</taxon>
    </lineage>
</organism>
<dbReference type="InterPro" id="IPR000719">
    <property type="entry name" value="Prot_kinase_dom"/>
</dbReference>
<dbReference type="PANTHER" id="PTHR43289">
    <property type="entry name" value="MITOGEN-ACTIVATED PROTEIN KINASE KINASE KINASE 20-RELATED"/>
    <property type="match status" value="1"/>
</dbReference>
<keyword evidence="1" id="KW-0808">Transferase</keyword>
<dbReference type="SUPFAM" id="SSF101908">
    <property type="entry name" value="Putative isomerase YbhE"/>
    <property type="match status" value="1"/>
</dbReference>
<evidence type="ECO:0000256" key="6">
    <source>
        <dbReference type="SAM" id="Phobius"/>
    </source>
</evidence>
<dbReference type="Gene3D" id="2.130.10.10">
    <property type="entry name" value="YVTN repeat-like/Quinoprotein amine dehydrogenase"/>
    <property type="match status" value="1"/>
</dbReference>
<feature type="transmembrane region" description="Helical" evidence="6">
    <location>
        <begin position="299"/>
        <end position="320"/>
    </location>
</feature>
<comment type="caution">
    <text evidence="8">The sequence shown here is derived from an EMBL/GenBank/DDBJ whole genome shotgun (WGS) entry which is preliminary data.</text>
</comment>
<keyword evidence="6" id="KW-0812">Transmembrane</keyword>
<dbReference type="Proteomes" id="UP001501578">
    <property type="component" value="Unassembled WGS sequence"/>
</dbReference>
<keyword evidence="6" id="KW-1133">Transmembrane helix</keyword>
<dbReference type="PANTHER" id="PTHR43289:SF34">
    <property type="entry name" value="SERINE_THREONINE-PROTEIN KINASE YBDM-RELATED"/>
    <property type="match status" value="1"/>
</dbReference>
<evidence type="ECO:0000256" key="3">
    <source>
        <dbReference type="ARBA" id="ARBA00022777"/>
    </source>
</evidence>
<feature type="region of interest" description="Disordered" evidence="5">
    <location>
        <begin position="270"/>
        <end position="293"/>
    </location>
</feature>
<gene>
    <name evidence="8" type="ORF">GCM10009560_51600</name>
</gene>
<dbReference type="Gene3D" id="3.30.200.20">
    <property type="entry name" value="Phosphorylase Kinase, domain 1"/>
    <property type="match status" value="1"/>
</dbReference>
<dbReference type="EMBL" id="BAAAHQ010000027">
    <property type="protein sequence ID" value="GAA0940343.1"/>
    <property type="molecule type" value="Genomic_DNA"/>
</dbReference>
<keyword evidence="4" id="KW-0067">ATP-binding</keyword>
<dbReference type="Pfam" id="PF00069">
    <property type="entry name" value="Pkinase"/>
    <property type="match status" value="1"/>
</dbReference>
<feature type="domain" description="Protein kinase" evidence="7">
    <location>
        <begin position="18"/>
        <end position="266"/>
    </location>
</feature>